<proteinExistence type="inferred from homology"/>
<comment type="cofactor">
    <cofactor evidence="1">
        <name>L-ascorbate</name>
        <dbReference type="ChEBI" id="CHEBI:38290"/>
    </cofactor>
</comment>
<accession>A0A6I9R688</accession>
<evidence type="ECO:0000256" key="8">
    <source>
        <dbReference type="ARBA" id="ARBA00066708"/>
    </source>
</evidence>
<dbReference type="InterPro" id="IPR044861">
    <property type="entry name" value="IPNS-like_FE2OG_OXY"/>
</dbReference>
<dbReference type="GeneID" id="105044974"/>
<evidence type="ECO:0000256" key="1">
    <source>
        <dbReference type="ARBA" id="ARBA00001961"/>
    </source>
</evidence>
<dbReference type="RefSeq" id="XP_010921400.1">
    <property type="nucleotide sequence ID" value="XM_010923098.3"/>
</dbReference>
<dbReference type="OrthoDB" id="288590at2759"/>
<dbReference type="AlphaFoldDB" id="A0A6I9R688"/>
<evidence type="ECO:0000256" key="5">
    <source>
        <dbReference type="ARBA" id="ARBA00023004"/>
    </source>
</evidence>
<dbReference type="Gene3D" id="2.60.120.330">
    <property type="entry name" value="B-lactam Antibiotic, Isopenicillin N Synthase, Chain"/>
    <property type="match status" value="1"/>
</dbReference>
<dbReference type="InterPro" id="IPR026992">
    <property type="entry name" value="DIOX_N"/>
</dbReference>
<evidence type="ECO:0000259" key="10">
    <source>
        <dbReference type="PROSITE" id="PS51471"/>
    </source>
</evidence>
<organism evidence="11 12">
    <name type="scientific">Elaeis guineensis var. tenera</name>
    <name type="common">Oil palm</name>
    <dbReference type="NCBI Taxonomy" id="51953"/>
    <lineage>
        <taxon>Eukaryota</taxon>
        <taxon>Viridiplantae</taxon>
        <taxon>Streptophyta</taxon>
        <taxon>Embryophyta</taxon>
        <taxon>Tracheophyta</taxon>
        <taxon>Spermatophyta</taxon>
        <taxon>Magnoliopsida</taxon>
        <taxon>Liliopsida</taxon>
        <taxon>Arecaceae</taxon>
        <taxon>Arecoideae</taxon>
        <taxon>Cocoseae</taxon>
        <taxon>Elaeidinae</taxon>
        <taxon>Elaeis</taxon>
    </lineage>
</organism>
<dbReference type="PANTHER" id="PTHR47990">
    <property type="entry name" value="2-OXOGLUTARATE (2OG) AND FE(II)-DEPENDENT OXYGENASE SUPERFAMILY PROTEIN-RELATED"/>
    <property type="match status" value="1"/>
</dbReference>
<comment type="similarity">
    <text evidence="7">Belongs to the iron/ascorbate-dependent oxidoreductase family. GA2OX subfamily.</text>
</comment>
<keyword evidence="3" id="KW-0223">Dioxygenase</keyword>
<dbReference type="KEGG" id="egu:105044974"/>
<keyword evidence="2 9" id="KW-0479">Metal-binding</keyword>
<evidence type="ECO:0000256" key="4">
    <source>
        <dbReference type="ARBA" id="ARBA00023002"/>
    </source>
</evidence>
<dbReference type="EC" id="1.14.11.13" evidence="8"/>
<dbReference type="PRINTS" id="PR00682">
    <property type="entry name" value="IPNSYNTHASE"/>
</dbReference>
<evidence type="ECO:0000313" key="12">
    <source>
        <dbReference type="RefSeq" id="XP_010921400.1"/>
    </source>
</evidence>
<name>A0A6I9R688_ELAGV</name>
<dbReference type="PROSITE" id="PS51471">
    <property type="entry name" value="FE2OG_OXY"/>
    <property type="match status" value="1"/>
</dbReference>
<dbReference type="GO" id="GO:0045543">
    <property type="term" value="F:gibberellin 2-beta-dioxygenase activity"/>
    <property type="evidence" value="ECO:0007669"/>
    <property type="project" value="UniProtKB-EC"/>
</dbReference>
<gene>
    <name evidence="12" type="primary">LOC105044974</name>
</gene>
<evidence type="ECO:0000256" key="7">
    <source>
        <dbReference type="ARBA" id="ARBA00061282"/>
    </source>
</evidence>
<keyword evidence="11" id="KW-1185">Reference proteome</keyword>
<dbReference type="SUPFAM" id="SSF51197">
    <property type="entry name" value="Clavaminate synthase-like"/>
    <property type="match status" value="1"/>
</dbReference>
<protein>
    <recommendedName>
        <fullName evidence="8">gibberellin 2beta-dioxygenase</fullName>
        <ecNumber evidence="8">1.14.11.13</ecNumber>
    </recommendedName>
</protein>
<comment type="catalytic activity">
    <reaction evidence="6">
        <text>gibberellin A1 + 2-oxoglutarate + O2 = gibberellin A8 + succinate + CO2</text>
        <dbReference type="Rhea" id="RHEA:15005"/>
        <dbReference type="ChEBI" id="CHEBI:15379"/>
        <dbReference type="ChEBI" id="CHEBI:16526"/>
        <dbReference type="ChEBI" id="CHEBI:16810"/>
        <dbReference type="ChEBI" id="CHEBI:30031"/>
        <dbReference type="ChEBI" id="CHEBI:58524"/>
        <dbReference type="ChEBI" id="CHEBI:58594"/>
        <dbReference type="EC" id="1.14.11.13"/>
    </reaction>
</comment>
<dbReference type="InterPro" id="IPR005123">
    <property type="entry name" value="Oxoglu/Fe-dep_dioxygenase_dom"/>
</dbReference>
<feature type="domain" description="Fe2OG dioxygenase" evidence="10">
    <location>
        <begin position="168"/>
        <end position="283"/>
    </location>
</feature>
<reference evidence="12" key="1">
    <citation type="submission" date="2025-08" db="UniProtKB">
        <authorList>
            <consortium name="RefSeq"/>
        </authorList>
    </citation>
    <scope>IDENTIFICATION</scope>
</reference>
<evidence type="ECO:0000313" key="11">
    <source>
        <dbReference type="Proteomes" id="UP000504607"/>
    </source>
</evidence>
<dbReference type="GO" id="GO:0009685">
    <property type="term" value="P:gibberellin metabolic process"/>
    <property type="evidence" value="ECO:0007669"/>
    <property type="project" value="UniProtKB-ARBA"/>
</dbReference>
<dbReference type="FunFam" id="2.60.120.330:FF:000025">
    <property type="entry name" value="Gibberellin 2-beta-dioxygenase 2"/>
    <property type="match status" value="1"/>
</dbReference>
<evidence type="ECO:0000256" key="9">
    <source>
        <dbReference type="RuleBase" id="RU003682"/>
    </source>
</evidence>
<dbReference type="Proteomes" id="UP000504607">
    <property type="component" value="Chromosome 5"/>
</dbReference>
<dbReference type="Pfam" id="PF14226">
    <property type="entry name" value="DIOX_N"/>
    <property type="match status" value="1"/>
</dbReference>
<dbReference type="GO" id="GO:0046872">
    <property type="term" value="F:metal ion binding"/>
    <property type="evidence" value="ECO:0007669"/>
    <property type="project" value="UniProtKB-KW"/>
</dbReference>
<evidence type="ECO:0000256" key="2">
    <source>
        <dbReference type="ARBA" id="ARBA00022723"/>
    </source>
</evidence>
<dbReference type="InterPro" id="IPR050231">
    <property type="entry name" value="Iron_ascorbate_oxido_reductase"/>
</dbReference>
<dbReference type="FunCoup" id="A0A6I9R688">
    <property type="interactions" value="1216"/>
</dbReference>
<dbReference type="Pfam" id="PF03171">
    <property type="entry name" value="2OG-FeII_Oxy"/>
    <property type="match status" value="1"/>
</dbReference>
<keyword evidence="5 9" id="KW-0408">Iron</keyword>
<keyword evidence="4 9" id="KW-0560">Oxidoreductase</keyword>
<dbReference type="InParanoid" id="A0A6I9R688"/>
<evidence type="ECO:0000256" key="6">
    <source>
        <dbReference type="ARBA" id="ARBA00052204"/>
    </source>
</evidence>
<dbReference type="InterPro" id="IPR027443">
    <property type="entry name" value="IPNS-like_sf"/>
</dbReference>
<sequence length="338" mass="37494">MVVASLSPVHGDHIRSLSIPIVDLSGHRGLISELIVKACKESGFFKVINHGVPAAVISQMETIALDFFSLPAVEKQRAGPPNPLGYGSKAIGQNGDSGEVEYLLLHTNPSMSQRTSTISRMNPTKFSCAVNEYVETVQELACEILELLGEGLGLRDGRVFSRLIRDRESDSLLRLNHYPPCCNKEDINNDMDVRSGRIGFGEHSDPQMITLLRSNSVGGLQILSTSSSDGAAWVPVPPDPNTFYIMVGDLLQAMTNGRLVSVRHRALVNSYSSRLSMAYFGAPPLHEWISPLPEMITPQMPRCYKSFTWAEYKKAMYSLRLGHNRLDLFRKDTVEKYP</sequence>
<evidence type="ECO:0000256" key="3">
    <source>
        <dbReference type="ARBA" id="ARBA00022964"/>
    </source>
</evidence>